<keyword evidence="3 6" id="KW-0812">Transmembrane</keyword>
<feature type="transmembrane region" description="Helical" evidence="6">
    <location>
        <begin position="262"/>
        <end position="280"/>
    </location>
</feature>
<comment type="subcellular location">
    <subcellularLocation>
        <location evidence="1">Membrane</location>
        <topology evidence="1">Multi-pass membrane protein</topology>
    </subcellularLocation>
</comment>
<dbReference type="SUPFAM" id="SSF144083">
    <property type="entry name" value="Magnesium transport protein CorA, transmembrane region"/>
    <property type="match status" value="1"/>
</dbReference>
<dbReference type="CDD" id="cd12827">
    <property type="entry name" value="EcCorA_ZntB-like_u2"/>
    <property type="match status" value="1"/>
</dbReference>
<evidence type="ECO:0000256" key="1">
    <source>
        <dbReference type="ARBA" id="ARBA00004141"/>
    </source>
</evidence>
<dbReference type="InterPro" id="IPR002523">
    <property type="entry name" value="MgTranspt_CorA/ZnTranspt_ZntB"/>
</dbReference>
<dbReference type="AlphaFoldDB" id="A0A0A8BAL8"/>
<dbReference type="Gene3D" id="3.30.460.20">
    <property type="entry name" value="CorA soluble domain-like"/>
    <property type="match status" value="1"/>
</dbReference>
<keyword evidence="5 6" id="KW-0472">Membrane</keyword>
<feature type="transmembrane region" description="Helical" evidence="6">
    <location>
        <begin position="292"/>
        <end position="311"/>
    </location>
</feature>
<reference evidence="8" key="1">
    <citation type="submission" date="2014-08" db="EMBL/GenBank/DDBJ databases">
        <title>Coriobacteriaceae sp. complete genome.</title>
        <authorList>
            <person name="Looft T."/>
            <person name="Bayles D.O."/>
            <person name="Stanton T.B."/>
        </authorList>
    </citation>
    <scope>NUCLEOTIDE SEQUENCE [LARGE SCALE GENOMIC DNA]</scope>
    <source>
        <strain evidence="8">68-1-3</strain>
    </source>
</reference>
<proteinExistence type="inferred from homology"/>
<dbReference type="Gene3D" id="1.20.58.340">
    <property type="entry name" value="Magnesium transport protein CorA, transmembrane region"/>
    <property type="match status" value="2"/>
</dbReference>
<dbReference type="InterPro" id="IPR045863">
    <property type="entry name" value="CorA_TM1_TM2"/>
</dbReference>
<protein>
    <submittedName>
        <fullName evidence="7">Magnesium transporter</fullName>
    </submittedName>
</protein>
<evidence type="ECO:0000313" key="7">
    <source>
        <dbReference type="EMBL" id="AJC12192.1"/>
    </source>
</evidence>
<comment type="similarity">
    <text evidence="2">Belongs to the CorA metal ion transporter (MIT) (TC 1.A.35) family.</text>
</comment>
<dbReference type="InterPro" id="IPR047199">
    <property type="entry name" value="CorA-like"/>
</dbReference>
<evidence type="ECO:0000256" key="3">
    <source>
        <dbReference type="ARBA" id="ARBA00022692"/>
    </source>
</evidence>
<dbReference type="Pfam" id="PF01544">
    <property type="entry name" value="CorA"/>
    <property type="match status" value="1"/>
</dbReference>
<evidence type="ECO:0000256" key="6">
    <source>
        <dbReference type="SAM" id="Phobius"/>
    </source>
</evidence>
<dbReference type="InterPro" id="IPR045861">
    <property type="entry name" value="CorA_cytoplasmic_dom"/>
</dbReference>
<dbReference type="KEGG" id="cbac:JI75_05440"/>
<accession>A0A0A8BAL8</accession>
<dbReference type="HOGENOM" id="CLU_007127_8_1_11"/>
<evidence type="ECO:0000256" key="4">
    <source>
        <dbReference type="ARBA" id="ARBA00022989"/>
    </source>
</evidence>
<dbReference type="STRING" id="1531429.JI75_05440"/>
<name>A0A0A8BAL8_9ACTN</name>
<keyword evidence="4 6" id="KW-1133">Transmembrane helix</keyword>
<dbReference type="SUPFAM" id="SSF143865">
    <property type="entry name" value="CorA soluble domain-like"/>
    <property type="match status" value="1"/>
</dbReference>
<dbReference type="PANTHER" id="PTHR47891:SF2">
    <property type="entry name" value="MAGNESIUM AND COBALT TRANSPORTER"/>
    <property type="match status" value="1"/>
</dbReference>
<evidence type="ECO:0000313" key="8">
    <source>
        <dbReference type="Proteomes" id="UP000031121"/>
    </source>
</evidence>
<organism evidence="7 8">
    <name type="scientific">Berryella intestinalis</name>
    <dbReference type="NCBI Taxonomy" id="1531429"/>
    <lineage>
        <taxon>Bacteria</taxon>
        <taxon>Bacillati</taxon>
        <taxon>Actinomycetota</taxon>
        <taxon>Coriobacteriia</taxon>
        <taxon>Eggerthellales</taxon>
        <taxon>Eggerthellaceae</taxon>
        <taxon>Berryella</taxon>
    </lineage>
</organism>
<dbReference type="GO" id="GO:0046873">
    <property type="term" value="F:metal ion transmembrane transporter activity"/>
    <property type="evidence" value="ECO:0007669"/>
    <property type="project" value="InterPro"/>
</dbReference>
<dbReference type="EMBL" id="CP009302">
    <property type="protein sequence ID" value="AJC12192.1"/>
    <property type="molecule type" value="Genomic_DNA"/>
</dbReference>
<dbReference type="Proteomes" id="UP000031121">
    <property type="component" value="Chromosome"/>
</dbReference>
<reference evidence="7 8" key="2">
    <citation type="journal article" date="2015" name="Genome Announc.">
        <title>Complete Genome Sequence of Coriobacteriaceae Strain 68-1-3, a Novel Mucus-Degrading Isolate from the Swine Intestinal Tract.</title>
        <authorList>
            <person name="Looft T."/>
            <person name="Bayles D.O."/>
            <person name="Alt D.P."/>
            <person name="Stanton T.B."/>
        </authorList>
    </citation>
    <scope>NUCLEOTIDE SEQUENCE [LARGE SCALE GENOMIC DNA]</scope>
    <source>
        <strain evidence="7 8">68-1-3</strain>
    </source>
</reference>
<sequence length="317" mass="36590">MIECFKTGPEGTVQIPSPVPGCWISVVAPDQQERTWLQEEVGIVPEFVRSAFDEEESSHTDFDDDTRQALIIIDCPAIEDDQESDDPSAVQYETQPLSVLFIPDRDIIVTVSLRRNETIEMFASGRMRNVNTNQRARLLLRMLLHISQRYLQCLRNIERQFNRNEKLLRETLQDEELVKMLGFQKSLVYFSTSLKADEATLLRIKSRHIIRLYEEDEDLLDDVFIEIRQAIEMTSIYTNILESTMDTFGTIINNNVNQVMRTLTVVTLVFSVPTIVFSFYGMNVPELPFGALWLGPIAVAFLLVFVALYTLRRKRII</sequence>
<dbReference type="PANTHER" id="PTHR47891">
    <property type="entry name" value="TRANSPORTER-RELATED"/>
    <property type="match status" value="1"/>
</dbReference>
<gene>
    <name evidence="7" type="ORF">JI75_05440</name>
</gene>
<dbReference type="RefSeq" id="WP_039689338.1">
    <property type="nucleotide sequence ID" value="NZ_CP009302.1"/>
</dbReference>
<evidence type="ECO:0000256" key="2">
    <source>
        <dbReference type="ARBA" id="ARBA00009765"/>
    </source>
</evidence>
<dbReference type="OrthoDB" id="9803416at2"/>
<keyword evidence="8" id="KW-1185">Reference proteome</keyword>
<dbReference type="GO" id="GO:0016020">
    <property type="term" value="C:membrane"/>
    <property type="evidence" value="ECO:0007669"/>
    <property type="project" value="UniProtKB-SubCell"/>
</dbReference>
<evidence type="ECO:0000256" key="5">
    <source>
        <dbReference type="ARBA" id="ARBA00023136"/>
    </source>
</evidence>